<feature type="region of interest" description="Disordered" evidence="1">
    <location>
        <begin position="1"/>
        <end position="22"/>
    </location>
</feature>
<feature type="region of interest" description="Disordered" evidence="1">
    <location>
        <begin position="55"/>
        <end position="83"/>
    </location>
</feature>
<feature type="region of interest" description="Disordered" evidence="1">
    <location>
        <begin position="113"/>
        <end position="148"/>
    </location>
</feature>
<evidence type="ECO:0000313" key="3">
    <source>
        <dbReference type="EnsemblProtists" id="EKX39493"/>
    </source>
</evidence>
<dbReference type="EMBL" id="JH993039">
    <property type="protein sequence ID" value="EKX39493.1"/>
    <property type="molecule type" value="Genomic_DNA"/>
</dbReference>
<dbReference type="GeneID" id="17296164"/>
<evidence type="ECO:0000256" key="1">
    <source>
        <dbReference type="SAM" id="MobiDB-lite"/>
    </source>
</evidence>
<feature type="compositionally biased region" description="Polar residues" evidence="1">
    <location>
        <begin position="113"/>
        <end position="125"/>
    </location>
</feature>
<feature type="compositionally biased region" description="Basic and acidic residues" evidence="1">
    <location>
        <begin position="67"/>
        <end position="76"/>
    </location>
</feature>
<organism evidence="2">
    <name type="scientific">Guillardia theta (strain CCMP2712)</name>
    <name type="common">Cryptophyte</name>
    <dbReference type="NCBI Taxonomy" id="905079"/>
    <lineage>
        <taxon>Eukaryota</taxon>
        <taxon>Cryptophyceae</taxon>
        <taxon>Pyrenomonadales</taxon>
        <taxon>Geminigeraceae</taxon>
        <taxon>Guillardia</taxon>
    </lineage>
</organism>
<reference evidence="4" key="2">
    <citation type="submission" date="2012-11" db="EMBL/GenBank/DDBJ databases">
        <authorList>
            <person name="Kuo A."/>
            <person name="Curtis B.A."/>
            <person name="Tanifuji G."/>
            <person name="Burki F."/>
            <person name="Gruber A."/>
            <person name="Irimia M."/>
            <person name="Maruyama S."/>
            <person name="Arias M.C."/>
            <person name="Ball S.G."/>
            <person name="Gile G.H."/>
            <person name="Hirakawa Y."/>
            <person name="Hopkins J.F."/>
            <person name="Rensing S.A."/>
            <person name="Schmutz J."/>
            <person name="Symeonidi A."/>
            <person name="Elias M."/>
            <person name="Eveleigh R.J."/>
            <person name="Herman E.K."/>
            <person name="Klute M.J."/>
            <person name="Nakayama T."/>
            <person name="Obornik M."/>
            <person name="Reyes-Prieto A."/>
            <person name="Armbrust E.V."/>
            <person name="Aves S.J."/>
            <person name="Beiko R.G."/>
            <person name="Coutinho P."/>
            <person name="Dacks J.B."/>
            <person name="Durnford D.G."/>
            <person name="Fast N.M."/>
            <person name="Green B.R."/>
            <person name="Grisdale C."/>
            <person name="Hempe F."/>
            <person name="Henrissat B."/>
            <person name="Hoppner M.P."/>
            <person name="Ishida K.-I."/>
            <person name="Kim E."/>
            <person name="Koreny L."/>
            <person name="Kroth P.G."/>
            <person name="Liu Y."/>
            <person name="Malik S.-B."/>
            <person name="Maier U.G."/>
            <person name="McRose D."/>
            <person name="Mock T."/>
            <person name="Neilson J.A."/>
            <person name="Onodera N.T."/>
            <person name="Poole A.M."/>
            <person name="Pritham E.J."/>
            <person name="Richards T.A."/>
            <person name="Rocap G."/>
            <person name="Roy S.W."/>
            <person name="Sarai C."/>
            <person name="Schaack S."/>
            <person name="Shirato S."/>
            <person name="Slamovits C.H."/>
            <person name="Spencer D.F."/>
            <person name="Suzuki S."/>
            <person name="Worden A.Z."/>
            <person name="Zauner S."/>
            <person name="Barry K."/>
            <person name="Bell C."/>
            <person name="Bharti A.K."/>
            <person name="Crow J.A."/>
            <person name="Grimwood J."/>
            <person name="Kramer R."/>
            <person name="Lindquist E."/>
            <person name="Lucas S."/>
            <person name="Salamov A."/>
            <person name="McFadden G.I."/>
            <person name="Lane C.E."/>
            <person name="Keeling P.J."/>
            <person name="Gray M.W."/>
            <person name="Grigoriev I.V."/>
            <person name="Archibald J.M."/>
        </authorList>
    </citation>
    <scope>NUCLEOTIDE SEQUENCE</scope>
    <source>
        <strain evidence="4">CCMP2712</strain>
    </source>
</reference>
<evidence type="ECO:0000313" key="2">
    <source>
        <dbReference type="EMBL" id="EKX39493.1"/>
    </source>
</evidence>
<keyword evidence="4" id="KW-1185">Reference proteome</keyword>
<dbReference type="EnsemblProtists" id="EKX39493">
    <property type="protein sequence ID" value="EKX39493"/>
    <property type="gene ID" value="GUITHDRAFT_114456"/>
</dbReference>
<dbReference type="AlphaFoldDB" id="L1ITD3"/>
<feature type="compositionally biased region" description="Polar residues" evidence="1">
    <location>
        <begin position="8"/>
        <end position="20"/>
    </location>
</feature>
<proteinExistence type="predicted"/>
<dbReference type="HOGENOM" id="CLU_339637_0_0_1"/>
<sequence>MWRMRSNIGISNSSNQTSRIDQWKRDKQRPLKLFMAGKEAALAMVEELGSLLEREGEASQATSSLTAKDKVKREGEASQATSSLTAKDKVKDVIVALRHFLINELCTQERQPLSSCSDLTGTTECSVDDKSRLQSIRPPSELTDGSDESGELVAAMRVNSAWSKLEPSHVPLLLSSSKRIRFAPHDPIIDTRNRRLGPFFLVVTGEVAVISRNVSGTARQDCQVEDGDEQYKVIGQGSTFGSCSAVASGETLGLDPEAMKEAMRFSYAVKAWGKTAGVVRQFDRTRFARSVALLLLDVHQRLGESLATSIPVFSSLSHTSLLQLAFIATRRSVSRSCPALLSQIAANNLMVIEEGSAWIAARAQDTKTDVRLVRVTAGQAVLLSLFTSDALQLTMSESTEISFLAIPVKKVEKKMLLENLQDTMMAEISRSEKQLTAMAEIFEMRFQCVQRLEGIMKEFLRTEWGTMNQMICKMIAMNSESLLVASSAALRSLGLCRLDSPSLSLAICCPAIERWISEMCLCIYQLLPACSAFSQALRHRRFLCFLSSLEASVLSSSSLALALHLVAPLRCSQDFLEVSLAIRKATPAGHPDVVLLSEWREWQETLTHQLEMLEGRTSSELLELLRLHALIVDQGRGSNTTRTASLMEEDDGLAVEGAYLACGACSPKGWRMSRVEWLPAHRRKLMEETVEVMSPHQRVSALSASLFQGSASPKEVAQPLRRLLLFNDLLLLTREEDIGSETWQEQEVELVGGWLRARRRHEVVEEKWSLASARFVVKTNFFPDPQVEEKMVEVQCSHRGNALLLFASPHLKQTFLGLATQAASTAQEMFDPEAAFE</sequence>
<evidence type="ECO:0000313" key="4">
    <source>
        <dbReference type="Proteomes" id="UP000011087"/>
    </source>
</evidence>
<dbReference type="PaxDb" id="55529-EKX39493"/>
<reference evidence="2 4" key="1">
    <citation type="journal article" date="2012" name="Nature">
        <title>Algal genomes reveal evolutionary mosaicism and the fate of nucleomorphs.</title>
        <authorList>
            <consortium name="DOE Joint Genome Institute"/>
            <person name="Curtis B.A."/>
            <person name="Tanifuji G."/>
            <person name="Burki F."/>
            <person name="Gruber A."/>
            <person name="Irimia M."/>
            <person name="Maruyama S."/>
            <person name="Arias M.C."/>
            <person name="Ball S.G."/>
            <person name="Gile G.H."/>
            <person name="Hirakawa Y."/>
            <person name="Hopkins J.F."/>
            <person name="Kuo A."/>
            <person name="Rensing S.A."/>
            <person name="Schmutz J."/>
            <person name="Symeonidi A."/>
            <person name="Elias M."/>
            <person name="Eveleigh R.J."/>
            <person name="Herman E.K."/>
            <person name="Klute M.J."/>
            <person name="Nakayama T."/>
            <person name="Obornik M."/>
            <person name="Reyes-Prieto A."/>
            <person name="Armbrust E.V."/>
            <person name="Aves S.J."/>
            <person name="Beiko R.G."/>
            <person name="Coutinho P."/>
            <person name="Dacks J.B."/>
            <person name="Durnford D.G."/>
            <person name="Fast N.M."/>
            <person name="Green B.R."/>
            <person name="Grisdale C.J."/>
            <person name="Hempel F."/>
            <person name="Henrissat B."/>
            <person name="Hoppner M.P."/>
            <person name="Ishida K."/>
            <person name="Kim E."/>
            <person name="Koreny L."/>
            <person name="Kroth P.G."/>
            <person name="Liu Y."/>
            <person name="Malik S.B."/>
            <person name="Maier U.G."/>
            <person name="McRose D."/>
            <person name="Mock T."/>
            <person name="Neilson J.A."/>
            <person name="Onodera N.T."/>
            <person name="Poole A.M."/>
            <person name="Pritham E.J."/>
            <person name="Richards T.A."/>
            <person name="Rocap G."/>
            <person name="Roy S.W."/>
            <person name="Sarai C."/>
            <person name="Schaack S."/>
            <person name="Shirato S."/>
            <person name="Slamovits C.H."/>
            <person name="Spencer D.F."/>
            <person name="Suzuki S."/>
            <person name="Worden A.Z."/>
            <person name="Zauner S."/>
            <person name="Barry K."/>
            <person name="Bell C."/>
            <person name="Bharti A.K."/>
            <person name="Crow J.A."/>
            <person name="Grimwood J."/>
            <person name="Kramer R."/>
            <person name="Lindquist E."/>
            <person name="Lucas S."/>
            <person name="Salamov A."/>
            <person name="McFadden G.I."/>
            <person name="Lane C.E."/>
            <person name="Keeling P.J."/>
            <person name="Gray M.W."/>
            <person name="Grigoriev I.V."/>
            <person name="Archibald J.M."/>
        </authorList>
    </citation>
    <scope>NUCLEOTIDE SEQUENCE</scope>
    <source>
        <strain evidence="2 4">CCMP2712</strain>
    </source>
</reference>
<dbReference type="KEGG" id="gtt:GUITHDRAFT_114456"/>
<accession>L1ITD3</accession>
<reference evidence="3" key="3">
    <citation type="submission" date="2015-06" db="UniProtKB">
        <authorList>
            <consortium name="EnsemblProtists"/>
        </authorList>
    </citation>
    <scope>IDENTIFICATION</scope>
</reference>
<protein>
    <submittedName>
        <fullName evidence="2 3">Uncharacterized protein</fullName>
    </submittedName>
</protein>
<dbReference type="Proteomes" id="UP000011087">
    <property type="component" value="Unassembled WGS sequence"/>
</dbReference>
<dbReference type="RefSeq" id="XP_005826473.1">
    <property type="nucleotide sequence ID" value="XM_005826416.1"/>
</dbReference>
<name>L1ITD3_GUITC</name>
<gene>
    <name evidence="2" type="ORF">GUITHDRAFT_114456</name>
</gene>